<comment type="caution">
    <text evidence="9">The sequence shown here is derived from an EMBL/GenBank/DDBJ whole genome shotgun (WGS) entry which is preliminary data.</text>
</comment>
<evidence type="ECO:0000256" key="5">
    <source>
        <dbReference type="ARBA" id="ARBA00023004"/>
    </source>
</evidence>
<evidence type="ECO:0000256" key="3">
    <source>
        <dbReference type="ARBA" id="ARBA00022475"/>
    </source>
</evidence>
<dbReference type="Pfam" id="PF13304">
    <property type="entry name" value="AAA_21"/>
    <property type="match status" value="1"/>
</dbReference>
<protein>
    <submittedName>
        <fullName evidence="9">ABC transporter ATP-binding protein</fullName>
    </submittedName>
</protein>
<dbReference type="Pfam" id="PF13476">
    <property type="entry name" value="AAA_23"/>
    <property type="match status" value="1"/>
</dbReference>
<dbReference type="InterPro" id="IPR003593">
    <property type="entry name" value="AAA+_ATPase"/>
</dbReference>
<dbReference type="OrthoDB" id="9784297at2"/>
<keyword evidence="6" id="KW-0406">Ion transport</keyword>
<dbReference type="GO" id="GO:0016887">
    <property type="term" value="F:ATP hydrolysis activity"/>
    <property type="evidence" value="ECO:0007669"/>
    <property type="project" value="InterPro"/>
</dbReference>
<keyword evidence="3" id="KW-1003">Cell membrane</keyword>
<organism evidence="9 10">
    <name type="scientific">Streptococcus hillyeri</name>
    <dbReference type="NCBI Taxonomy" id="2282420"/>
    <lineage>
        <taxon>Bacteria</taxon>
        <taxon>Bacillati</taxon>
        <taxon>Bacillota</taxon>
        <taxon>Bacilli</taxon>
        <taxon>Lactobacillales</taxon>
        <taxon>Streptococcaceae</taxon>
        <taxon>Streptococcus</taxon>
    </lineage>
</organism>
<sequence>MNSNYLHGLVINWDQVAGESYLSKIPALASVSELSFSSPVTFFVGENGSGKSTLLEAIAVADGFNAEGGSRNYRFSTYDSHSELHEAVRLKRGVKKSSWGYFLRAESFYNVATMEETYFGSQSQHYHKQSHGESFLSLLENQSSDNGFYLLDEPEAALSPQRQLTLLYHFHEQVKKGAQFIIATHSPILLGFPEASILSFDDGQVQEVAYEECPAYQITKLFLEDRERVLHNLLK</sequence>
<evidence type="ECO:0000256" key="6">
    <source>
        <dbReference type="ARBA" id="ARBA00023065"/>
    </source>
</evidence>
<dbReference type="Gene3D" id="3.40.50.300">
    <property type="entry name" value="P-loop containing nucleotide triphosphate hydrolases"/>
    <property type="match status" value="2"/>
</dbReference>
<evidence type="ECO:0000313" key="10">
    <source>
        <dbReference type="Proteomes" id="UP000279194"/>
    </source>
</evidence>
<dbReference type="EMBL" id="RCVM01000001">
    <property type="protein sequence ID" value="RLY05272.1"/>
    <property type="molecule type" value="Genomic_DNA"/>
</dbReference>
<reference evidence="9 10" key="1">
    <citation type="submission" date="2018-10" db="EMBL/GenBank/DDBJ databases">
        <title>Streptococcus hillyeri sp. nov., isolated from equine tracheal sample.</title>
        <authorList>
            <person name="Macfadyen A.C."/>
            <person name="Waller A."/>
            <person name="Paterson G.K."/>
        </authorList>
    </citation>
    <scope>NUCLEOTIDE SEQUENCE [LARGE SCALE GENOMIC DNA]</scope>
    <source>
        <strain evidence="9 10">28462</strain>
    </source>
</reference>
<evidence type="ECO:0000313" key="9">
    <source>
        <dbReference type="EMBL" id="RLY05272.1"/>
    </source>
</evidence>
<keyword evidence="4" id="KW-0410">Iron transport</keyword>
<accession>A0A3L9E1H6</accession>
<feature type="domain" description="AAA+ ATPase" evidence="8">
    <location>
        <begin position="37"/>
        <end position="211"/>
    </location>
</feature>
<dbReference type="SMART" id="SM00382">
    <property type="entry name" value="AAA"/>
    <property type="match status" value="1"/>
</dbReference>
<dbReference type="InterPro" id="IPR027417">
    <property type="entry name" value="P-loop_NTPase"/>
</dbReference>
<keyword evidence="7" id="KW-0472">Membrane</keyword>
<keyword evidence="10" id="KW-1185">Reference proteome</keyword>
<keyword evidence="2" id="KW-0813">Transport</keyword>
<dbReference type="AlphaFoldDB" id="A0A3L9E1H6"/>
<dbReference type="GO" id="GO:0006826">
    <property type="term" value="P:iron ion transport"/>
    <property type="evidence" value="ECO:0007669"/>
    <property type="project" value="UniProtKB-KW"/>
</dbReference>
<keyword evidence="9" id="KW-0067">ATP-binding</keyword>
<evidence type="ECO:0000256" key="1">
    <source>
        <dbReference type="ARBA" id="ARBA00004202"/>
    </source>
</evidence>
<proteinExistence type="predicted"/>
<dbReference type="InterPro" id="IPR038729">
    <property type="entry name" value="Rad50/SbcC_AAA"/>
</dbReference>
<comment type="subcellular location">
    <subcellularLocation>
        <location evidence="1">Cell membrane</location>
        <topology evidence="1">Peripheral membrane protein</topology>
    </subcellularLocation>
</comment>
<gene>
    <name evidence="9" type="ORF">EAF07_00815</name>
</gene>
<dbReference type="GO" id="GO:0005524">
    <property type="term" value="F:ATP binding"/>
    <property type="evidence" value="ECO:0007669"/>
    <property type="project" value="UniProtKB-KW"/>
</dbReference>
<evidence type="ECO:0000256" key="2">
    <source>
        <dbReference type="ARBA" id="ARBA00022448"/>
    </source>
</evidence>
<dbReference type="GO" id="GO:0006302">
    <property type="term" value="P:double-strand break repair"/>
    <property type="evidence" value="ECO:0007669"/>
    <property type="project" value="InterPro"/>
</dbReference>
<dbReference type="SUPFAM" id="SSF52540">
    <property type="entry name" value="P-loop containing nucleoside triphosphate hydrolases"/>
    <property type="match status" value="1"/>
</dbReference>
<keyword evidence="5" id="KW-0408">Iron</keyword>
<evidence type="ECO:0000259" key="8">
    <source>
        <dbReference type="SMART" id="SM00382"/>
    </source>
</evidence>
<dbReference type="RefSeq" id="WP_121834398.1">
    <property type="nucleotide sequence ID" value="NZ_RCVM01000001.1"/>
</dbReference>
<dbReference type="InterPro" id="IPR003959">
    <property type="entry name" value="ATPase_AAA_core"/>
</dbReference>
<name>A0A3L9E1H6_9STRE</name>
<evidence type="ECO:0000256" key="7">
    <source>
        <dbReference type="ARBA" id="ARBA00023136"/>
    </source>
</evidence>
<dbReference type="InterPro" id="IPR051535">
    <property type="entry name" value="Siderophore_ABC-ATPase"/>
</dbReference>
<dbReference type="Proteomes" id="UP000279194">
    <property type="component" value="Unassembled WGS sequence"/>
</dbReference>
<dbReference type="GO" id="GO:0005886">
    <property type="term" value="C:plasma membrane"/>
    <property type="evidence" value="ECO:0007669"/>
    <property type="project" value="UniProtKB-SubCell"/>
</dbReference>
<dbReference type="PANTHER" id="PTHR42771:SF2">
    <property type="entry name" value="IRON(3+)-HYDROXAMATE IMPORT ATP-BINDING PROTEIN FHUC"/>
    <property type="match status" value="1"/>
</dbReference>
<keyword evidence="9" id="KW-0547">Nucleotide-binding</keyword>
<evidence type="ECO:0000256" key="4">
    <source>
        <dbReference type="ARBA" id="ARBA00022496"/>
    </source>
</evidence>
<dbReference type="PANTHER" id="PTHR42771">
    <property type="entry name" value="IRON(3+)-HYDROXAMATE IMPORT ATP-BINDING PROTEIN FHUC"/>
    <property type="match status" value="1"/>
</dbReference>